<sequence length="73" mass="8802">MIENGFDIFMVDFSIYRDSYTECLSNLKRVLERCEDTNLELEVEKTKIEFIEKLPHPTSTYEIQNFLSHARFY</sequence>
<organism evidence="1 2">
    <name type="scientific">Gossypium australe</name>
    <dbReference type="NCBI Taxonomy" id="47621"/>
    <lineage>
        <taxon>Eukaryota</taxon>
        <taxon>Viridiplantae</taxon>
        <taxon>Streptophyta</taxon>
        <taxon>Embryophyta</taxon>
        <taxon>Tracheophyta</taxon>
        <taxon>Spermatophyta</taxon>
        <taxon>Magnoliopsida</taxon>
        <taxon>eudicotyledons</taxon>
        <taxon>Gunneridae</taxon>
        <taxon>Pentapetalae</taxon>
        <taxon>rosids</taxon>
        <taxon>malvids</taxon>
        <taxon>Malvales</taxon>
        <taxon>Malvaceae</taxon>
        <taxon>Malvoideae</taxon>
        <taxon>Gossypium</taxon>
    </lineage>
</organism>
<reference evidence="2" key="1">
    <citation type="journal article" date="2019" name="Plant Biotechnol. J.">
        <title>Genome sequencing of the Australian wild diploid species Gossypium australe highlights disease resistance and delayed gland morphogenesis.</title>
        <authorList>
            <person name="Cai Y."/>
            <person name="Cai X."/>
            <person name="Wang Q."/>
            <person name="Wang P."/>
            <person name="Zhang Y."/>
            <person name="Cai C."/>
            <person name="Xu Y."/>
            <person name="Wang K."/>
            <person name="Zhou Z."/>
            <person name="Wang C."/>
            <person name="Geng S."/>
            <person name="Li B."/>
            <person name="Dong Q."/>
            <person name="Hou Y."/>
            <person name="Wang H."/>
            <person name="Ai P."/>
            <person name="Liu Z."/>
            <person name="Yi F."/>
            <person name="Sun M."/>
            <person name="An G."/>
            <person name="Cheng J."/>
            <person name="Zhang Y."/>
            <person name="Shi Q."/>
            <person name="Xie Y."/>
            <person name="Shi X."/>
            <person name="Chang Y."/>
            <person name="Huang F."/>
            <person name="Chen Y."/>
            <person name="Hong S."/>
            <person name="Mi L."/>
            <person name="Sun Q."/>
            <person name="Zhang L."/>
            <person name="Zhou B."/>
            <person name="Peng R."/>
            <person name="Zhang X."/>
            <person name="Liu F."/>
        </authorList>
    </citation>
    <scope>NUCLEOTIDE SEQUENCE [LARGE SCALE GENOMIC DNA]</scope>
    <source>
        <strain evidence="2">cv. PA1801</strain>
    </source>
</reference>
<name>A0A5B6VAX3_9ROSI</name>
<gene>
    <name evidence="1" type="ORF">EPI10_001389</name>
</gene>
<dbReference type="Gene3D" id="3.30.70.270">
    <property type="match status" value="1"/>
</dbReference>
<comment type="caution">
    <text evidence="1">The sequence shown here is derived from an EMBL/GenBank/DDBJ whole genome shotgun (WGS) entry which is preliminary data.</text>
</comment>
<dbReference type="InterPro" id="IPR043128">
    <property type="entry name" value="Rev_trsase/Diguanyl_cyclase"/>
</dbReference>
<evidence type="ECO:0000313" key="2">
    <source>
        <dbReference type="Proteomes" id="UP000325315"/>
    </source>
</evidence>
<keyword evidence="1" id="KW-0808">Transferase</keyword>
<proteinExistence type="predicted"/>
<accession>A0A5B6VAX3</accession>
<protein>
    <submittedName>
        <fullName evidence="1">RNA-directed DNA polymerase-like protein</fullName>
    </submittedName>
</protein>
<evidence type="ECO:0000313" key="1">
    <source>
        <dbReference type="EMBL" id="KAA3466289.1"/>
    </source>
</evidence>
<dbReference type="EMBL" id="SMMG02000007">
    <property type="protein sequence ID" value="KAA3466289.1"/>
    <property type="molecule type" value="Genomic_DNA"/>
</dbReference>
<keyword evidence="2" id="KW-1185">Reference proteome</keyword>
<dbReference type="GO" id="GO:0003964">
    <property type="term" value="F:RNA-directed DNA polymerase activity"/>
    <property type="evidence" value="ECO:0007669"/>
    <property type="project" value="UniProtKB-KW"/>
</dbReference>
<dbReference type="SUPFAM" id="SSF56672">
    <property type="entry name" value="DNA/RNA polymerases"/>
    <property type="match status" value="1"/>
</dbReference>
<keyword evidence="1" id="KW-0695">RNA-directed DNA polymerase</keyword>
<keyword evidence="1" id="KW-0548">Nucleotidyltransferase</keyword>
<dbReference type="AlphaFoldDB" id="A0A5B6VAX3"/>
<dbReference type="InterPro" id="IPR043502">
    <property type="entry name" value="DNA/RNA_pol_sf"/>
</dbReference>
<dbReference type="Proteomes" id="UP000325315">
    <property type="component" value="Unassembled WGS sequence"/>
</dbReference>